<feature type="compositionally biased region" description="Polar residues" evidence="1">
    <location>
        <begin position="1"/>
        <end position="27"/>
    </location>
</feature>
<accession>A0ABU6UGI7</accession>
<name>A0ABU6UGI7_9FABA</name>
<comment type="caution">
    <text evidence="2">The sequence shown here is derived from an EMBL/GenBank/DDBJ whole genome shotgun (WGS) entry which is preliminary data.</text>
</comment>
<organism evidence="2 3">
    <name type="scientific">Stylosanthes scabra</name>
    <dbReference type="NCBI Taxonomy" id="79078"/>
    <lineage>
        <taxon>Eukaryota</taxon>
        <taxon>Viridiplantae</taxon>
        <taxon>Streptophyta</taxon>
        <taxon>Embryophyta</taxon>
        <taxon>Tracheophyta</taxon>
        <taxon>Spermatophyta</taxon>
        <taxon>Magnoliopsida</taxon>
        <taxon>eudicotyledons</taxon>
        <taxon>Gunneridae</taxon>
        <taxon>Pentapetalae</taxon>
        <taxon>rosids</taxon>
        <taxon>fabids</taxon>
        <taxon>Fabales</taxon>
        <taxon>Fabaceae</taxon>
        <taxon>Papilionoideae</taxon>
        <taxon>50 kb inversion clade</taxon>
        <taxon>dalbergioids sensu lato</taxon>
        <taxon>Dalbergieae</taxon>
        <taxon>Pterocarpus clade</taxon>
        <taxon>Stylosanthes</taxon>
    </lineage>
</organism>
<dbReference type="Proteomes" id="UP001341840">
    <property type="component" value="Unassembled WGS sequence"/>
</dbReference>
<proteinExistence type="predicted"/>
<protein>
    <submittedName>
        <fullName evidence="2">Uncharacterized protein</fullName>
    </submittedName>
</protein>
<feature type="compositionally biased region" description="Polar residues" evidence="1">
    <location>
        <begin position="41"/>
        <end position="51"/>
    </location>
</feature>
<evidence type="ECO:0000313" key="3">
    <source>
        <dbReference type="Proteomes" id="UP001341840"/>
    </source>
</evidence>
<feature type="region of interest" description="Disordered" evidence="1">
    <location>
        <begin position="1"/>
        <end position="75"/>
    </location>
</feature>
<sequence length="111" mass="12261">MKTSSSQRPSVQPPTLSVPCSSTQDSKQLLGVWHQHPSVADTESSSSQQGPTLRRPHTRPSVGIKAITKETATPSVWHQRPAWGLLQQLNKLKSKDTPRRQNQRLGVGSFI</sequence>
<evidence type="ECO:0000313" key="2">
    <source>
        <dbReference type="EMBL" id="MED6159730.1"/>
    </source>
</evidence>
<keyword evidence="3" id="KW-1185">Reference proteome</keyword>
<gene>
    <name evidence="2" type="ORF">PIB30_044969</name>
</gene>
<evidence type="ECO:0000256" key="1">
    <source>
        <dbReference type="SAM" id="MobiDB-lite"/>
    </source>
</evidence>
<dbReference type="EMBL" id="JASCZI010121100">
    <property type="protein sequence ID" value="MED6159730.1"/>
    <property type="molecule type" value="Genomic_DNA"/>
</dbReference>
<reference evidence="2 3" key="1">
    <citation type="journal article" date="2023" name="Plants (Basel)">
        <title>Bridging the Gap: Combining Genomics and Transcriptomics Approaches to Understand Stylosanthes scabra, an Orphan Legume from the Brazilian Caatinga.</title>
        <authorList>
            <person name="Ferreira-Neto J.R.C."/>
            <person name="da Silva M.D."/>
            <person name="Binneck E."/>
            <person name="de Melo N.F."/>
            <person name="da Silva R.H."/>
            <person name="de Melo A.L.T.M."/>
            <person name="Pandolfi V."/>
            <person name="Bustamante F.O."/>
            <person name="Brasileiro-Vidal A.C."/>
            <person name="Benko-Iseppon A.M."/>
        </authorList>
    </citation>
    <scope>NUCLEOTIDE SEQUENCE [LARGE SCALE GENOMIC DNA]</scope>
    <source>
        <tissue evidence="2">Leaves</tissue>
    </source>
</reference>